<evidence type="ECO:0000313" key="3">
    <source>
        <dbReference type="Proteomes" id="UP000322997"/>
    </source>
</evidence>
<dbReference type="PROSITE" id="PS51257">
    <property type="entry name" value="PROKAR_LIPOPROTEIN"/>
    <property type="match status" value="1"/>
</dbReference>
<dbReference type="EMBL" id="VTEQ01000010">
    <property type="protein sequence ID" value="TYS48254.1"/>
    <property type="molecule type" value="Genomic_DNA"/>
</dbReference>
<dbReference type="RefSeq" id="WP_148986147.1">
    <property type="nucleotide sequence ID" value="NZ_JBNILK010000012.1"/>
</dbReference>
<feature type="chain" id="PRO_5022946585" description="Lipoprotein" evidence="1">
    <location>
        <begin position="22"/>
        <end position="142"/>
    </location>
</feature>
<organism evidence="2 3">
    <name type="scientific">Rossellomorea marisflavi</name>
    <dbReference type="NCBI Taxonomy" id="189381"/>
    <lineage>
        <taxon>Bacteria</taxon>
        <taxon>Bacillati</taxon>
        <taxon>Bacillota</taxon>
        <taxon>Bacilli</taxon>
        <taxon>Bacillales</taxon>
        <taxon>Bacillaceae</taxon>
        <taxon>Rossellomorea</taxon>
    </lineage>
</organism>
<comment type="caution">
    <text evidence="2">The sequence shown here is derived from an EMBL/GenBank/DDBJ whole genome shotgun (WGS) entry which is preliminary data.</text>
</comment>
<name>A0A5D4RE52_9BACI</name>
<gene>
    <name evidence="2" type="ORF">FZC83_21520</name>
</gene>
<feature type="signal peptide" evidence="1">
    <location>
        <begin position="1"/>
        <end position="21"/>
    </location>
</feature>
<keyword evidence="1" id="KW-0732">Signal</keyword>
<dbReference type="AlphaFoldDB" id="A0A5D4RE52"/>
<proteinExistence type="predicted"/>
<sequence length="142" mass="16451">MKNVFSPVVIVFCLIMLVACGSNNVEGKGPEDIPVEWVNAHVQKDQEKMTALLDKEQSLLDSKKSSENDLEIKDYKLTEWKVNDDNFFYEIVYTDPESEEVKTDRMKIIKTEDGWKRAKYGQVKDFEKLTADLKAKTVKEMH</sequence>
<protein>
    <recommendedName>
        <fullName evidence="4">Lipoprotein</fullName>
    </recommendedName>
</protein>
<evidence type="ECO:0000256" key="1">
    <source>
        <dbReference type="SAM" id="SignalP"/>
    </source>
</evidence>
<accession>A0A5D4RE52</accession>
<dbReference type="Proteomes" id="UP000322997">
    <property type="component" value="Unassembled WGS sequence"/>
</dbReference>
<reference evidence="2 3" key="1">
    <citation type="submission" date="2019-08" db="EMBL/GenBank/DDBJ databases">
        <title>Bacillus genomes from the desert of Cuatro Cienegas, Coahuila.</title>
        <authorList>
            <person name="Olmedo-Alvarez G."/>
        </authorList>
    </citation>
    <scope>NUCLEOTIDE SEQUENCE [LARGE SCALE GENOMIC DNA]</scope>
    <source>
        <strain evidence="2 3">CH108_3D</strain>
    </source>
</reference>
<evidence type="ECO:0000313" key="2">
    <source>
        <dbReference type="EMBL" id="TYS48254.1"/>
    </source>
</evidence>
<evidence type="ECO:0008006" key="4">
    <source>
        <dbReference type="Google" id="ProtNLM"/>
    </source>
</evidence>